<evidence type="ECO:0000256" key="7">
    <source>
        <dbReference type="ARBA" id="ARBA00022833"/>
    </source>
</evidence>
<feature type="domain" description="CCHC-type" evidence="12">
    <location>
        <begin position="589"/>
        <end position="604"/>
    </location>
</feature>
<evidence type="ECO:0000256" key="6">
    <source>
        <dbReference type="ARBA" id="ARBA00022786"/>
    </source>
</evidence>
<keyword evidence="6" id="KW-0833">Ubl conjugation pathway</keyword>
<keyword evidence="3" id="KW-0808">Transferase</keyword>
<dbReference type="InterPro" id="IPR001841">
    <property type="entry name" value="Znf_RING"/>
</dbReference>
<dbReference type="Gene3D" id="2.60.200.20">
    <property type="match status" value="1"/>
</dbReference>
<evidence type="ECO:0000256" key="9">
    <source>
        <dbReference type="SAM" id="MobiDB-lite"/>
    </source>
</evidence>
<feature type="region of interest" description="Disordered" evidence="9">
    <location>
        <begin position="127"/>
        <end position="215"/>
    </location>
</feature>
<feature type="compositionally biased region" description="Acidic residues" evidence="9">
    <location>
        <begin position="563"/>
        <end position="580"/>
    </location>
</feature>
<gene>
    <name evidence="14" type="primary">LOC100372947</name>
</gene>
<name>A0ABM0H080_SACKO</name>
<protein>
    <recommendedName>
        <fullName evidence="2">E3 ubiquitin-protein ligase CHFR</fullName>
    </recommendedName>
</protein>
<dbReference type="Pfam" id="PF00498">
    <property type="entry name" value="FHA"/>
    <property type="match status" value="1"/>
</dbReference>
<dbReference type="CDD" id="cd22663">
    <property type="entry name" value="FHA_RNF8"/>
    <property type="match status" value="1"/>
</dbReference>
<feature type="compositionally biased region" description="Polar residues" evidence="9">
    <location>
        <begin position="514"/>
        <end position="528"/>
    </location>
</feature>
<dbReference type="InterPro" id="IPR001878">
    <property type="entry name" value="Znf_CCHC"/>
</dbReference>
<evidence type="ECO:0000259" key="11">
    <source>
        <dbReference type="PROSITE" id="PS50089"/>
    </source>
</evidence>
<dbReference type="PROSITE" id="PS00518">
    <property type="entry name" value="ZF_RING_1"/>
    <property type="match status" value="1"/>
</dbReference>
<dbReference type="RefSeq" id="XP_002741316.1">
    <property type="nucleotide sequence ID" value="XM_002741270.2"/>
</dbReference>
<evidence type="ECO:0000256" key="1">
    <source>
        <dbReference type="ARBA" id="ARBA00005797"/>
    </source>
</evidence>
<feature type="compositionally biased region" description="Acidic residues" evidence="9">
    <location>
        <begin position="538"/>
        <end position="551"/>
    </location>
</feature>
<dbReference type="SMART" id="SM00240">
    <property type="entry name" value="FHA"/>
    <property type="match status" value="1"/>
</dbReference>
<proteinExistence type="inferred from homology"/>
<keyword evidence="5 8" id="KW-0863">Zinc-finger</keyword>
<feature type="domain" description="RING-type" evidence="11">
    <location>
        <begin position="410"/>
        <end position="450"/>
    </location>
</feature>
<accession>A0ABM0H080</accession>
<sequence length="606" mass="69199">MAASCWCLKRLGEKIGDLSYIPLPSGIEVTLGRGLDVTVQLLPDEEPLMISRKHAIFQDNDNTWTVVDNKSINGIFINGKKIKPLKPHQVKENDIVQIGKKPNEKTPPEFVFKFIEERHTPQEIQSVFNKKKQLQPNKPANKKNGVKRKSCDTNTESHTTRKKDCKLSGAGEPSTKRYKIQNSQEPGPSNISENSRPVPTVGSSSPTKGKKVNLSEKQLQDMKNKLKEQENLAEVKVQEAEHQLLRMQSVLTANENAKVQLEEKLKLREQEMLKEVEEQKERLQAEKELLQKQMKEFMEIQLKEKEEKMLLELKQQRDTLQLEKKKVEESLQKELQVKLVEKDKDLQVTLEKQKEKLEEIISRKELEYTVLESQLKESKMDKEQQELSIQKAKEEAIQNVADVMEDELQCSLCYELFVEATTLSCSHSFCNWCITEWLVTKKHCDCPVCRAKVTSRNKSIVLDSYIDKMVENLSDELKTRRLELIAERKKNTQDRGAHKRSPKKQSDSHRTGDETTTISARTSGPATRSRTHMVVIDSDSDDDDDDDDDDNNNSPIDISSDNNSDEFGENSDSSDVEGDSDAIYGGYGRCYVCGSTGHWAPGCPFR</sequence>
<keyword evidence="7" id="KW-0862">Zinc</keyword>
<evidence type="ECO:0000256" key="5">
    <source>
        <dbReference type="ARBA" id="ARBA00022771"/>
    </source>
</evidence>
<feature type="region of interest" description="Disordered" evidence="9">
    <location>
        <begin position="488"/>
        <end position="581"/>
    </location>
</feature>
<dbReference type="InterPro" id="IPR018957">
    <property type="entry name" value="Znf_C3HC4_RING-type"/>
</dbReference>
<dbReference type="PANTHER" id="PTHR15067:SF4">
    <property type="entry name" value="E3 UBIQUITIN-PROTEIN LIGASE RNF8"/>
    <property type="match status" value="1"/>
</dbReference>
<dbReference type="InterPro" id="IPR013083">
    <property type="entry name" value="Znf_RING/FYVE/PHD"/>
</dbReference>
<dbReference type="SUPFAM" id="SSF49879">
    <property type="entry name" value="SMAD/FHA domain"/>
    <property type="match status" value="1"/>
</dbReference>
<dbReference type="Pfam" id="PF00097">
    <property type="entry name" value="zf-C3HC4"/>
    <property type="match status" value="1"/>
</dbReference>
<evidence type="ECO:0000256" key="4">
    <source>
        <dbReference type="ARBA" id="ARBA00022723"/>
    </source>
</evidence>
<dbReference type="Proteomes" id="UP000694865">
    <property type="component" value="Unplaced"/>
</dbReference>
<comment type="similarity">
    <text evidence="1">Belongs to the CHFR family.</text>
</comment>
<dbReference type="InterPro" id="IPR008984">
    <property type="entry name" value="SMAD_FHA_dom_sf"/>
</dbReference>
<evidence type="ECO:0000256" key="2">
    <source>
        <dbReference type="ARBA" id="ARBA00017908"/>
    </source>
</evidence>
<feature type="compositionally biased region" description="Polar residues" evidence="9">
    <location>
        <begin position="127"/>
        <end position="138"/>
    </location>
</feature>
<dbReference type="PANTHER" id="PTHR15067">
    <property type="entry name" value="E3 UBIQUITIN-PROTEIN LIGASE RNF8"/>
    <property type="match status" value="1"/>
</dbReference>
<evidence type="ECO:0000256" key="3">
    <source>
        <dbReference type="ARBA" id="ARBA00022679"/>
    </source>
</evidence>
<dbReference type="Gene3D" id="3.30.40.10">
    <property type="entry name" value="Zinc/RING finger domain, C3HC4 (zinc finger)"/>
    <property type="match status" value="1"/>
</dbReference>
<evidence type="ECO:0000256" key="8">
    <source>
        <dbReference type="PROSITE-ProRule" id="PRU00047"/>
    </source>
</evidence>
<dbReference type="InterPro" id="IPR017907">
    <property type="entry name" value="Znf_RING_CS"/>
</dbReference>
<dbReference type="InterPro" id="IPR036875">
    <property type="entry name" value="Znf_CCHC_sf"/>
</dbReference>
<dbReference type="PROSITE" id="PS50158">
    <property type="entry name" value="ZF_CCHC"/>
    <property type="match status" value="1"/>
</dbReference>
<dbReference type="SMART" id="SM00343">
    <property type="entry name" value="ZnF_C2HC"/>
    <property type="match status" value="1"/>
</dbReference>
<dbReference type="PROSITE" id="PS50089">
    <property type="entry name" value="ZF_RING_2"/>
    <property type="match status" value="1"/>
</dbReference>
<feature type="domain" description="FHA" evidence="10">
    <location>
        <begin position="29"/>
        <end position="82"/>
    </location>
</feature>
<evidence type="ECO:0000259" key="12">
    <source>
        <dbReference type="PROSITE" id="PS50158"/>
    </source>
</evidence>
<dbReference type="GeneID" id="100372947"/>
<keyword evidence="13" id="KW-1185">Reference proteome</keyword>
<evidence type="ECO:0000313" key="14">
    <source>
        <dbReference type="RefSeq" id="XP_002741316.1"/>
    </source>
</evidence>
<feature type="compositionally biased region" description="Basic and acidic residues" evidence="9">
    <location>
        <begin position="504"/>
        <end position="513"/>
    </location>
</feature>
<dbReference type="SUPFAM" id="SSF57756">
    <property type="entry name" value="Retrovirus zinc finger-like domains"/>
    <property type="match status" value="1"/>
</dbReference>
<keyword evidence="4" id="KW-0479">Metal-binding</keyword>
<dbReference type="SMART" id="SM00184">
    <property type="entry name" value="RING"/>
    <property type="match status" value="1"/>
</dbReference>
<feature type="compositionally biased region" description="Low complexity" evidence="9">
    <location>
        <begin position="552"/>
        <end position="562"/>
    </location>
</feature>
<dbReference type="CDD" id="cd16535">
    <property type="entry name" value="RING-HC_RNF8"/>
    <property type="match status" value="1"/>
</dbReference>
<dbReference type="PROSITE" id="PS50006">
    <property type="entry name" value="FHA_DOMAIN"/>
    <property type="match status" value="1"/>
</dbReference>
<dbReference type="SUPFAM" id="SSF57850">
    <property type="entry name" value="RING/U-box"/>
    <property type="match status" value="1"/>
</dbReference>
<evidence type="ECO:0000259" key="10">
    <source>
        <dbReference type="PROSITE" id="PS50006"/>
    </source>
</evidence>
<feature type="compositionally biased region" description="Polar residues" evidence="9">
    <location>
        <begin position="180"/>
        <end position="207"/>
    </location>
</feature>
<dbReference type="InterPro" id="IPR000253">
    <property type="entry name" value="FHA_dom"/>
</dbReference>
<organism evidence="13 14">
    <name type="scientific">Saccoglossus kowalevskii</name>
    <name type="common">Acorn worm</name>
    <dbReference type="NCBI Taxonomy" id="10224"/>
    <lineage>
        <taxon>Eukaryota</taxon>
        <taxon>Metazoa</taxon>
        <taxon>Hemichordata</taxon>
        <taxon>Enteropneusta</taxon>
        <taxon>Harrimaniidae</taxon>
        <taxon>Saccoglossus</taxon>
    </lineage>
</organism>
<evidence type="ECO:0000313" key="13">
    <source>
        <dbReference type="Proteomes" id="UP000694865"/>
    </source>
</evidence>
<reference evidence="14" key="1">
    <citation type="submission" date="2025-08" db="UniProtKB">
        <authorList>
            <consortium name="RefSeq"/>
        </authorList>
    </citation>
    <scope>IDENTIFICATION</scope>
    <source>
        <tissue evidence="14">Testes</tissue>
    </source>
</reference>